<keyword evidence="6" id="KW-0539">Nucleus</keyword>
<feature type="domain" description="Zn(2)-C6 fungal-type" evidence="9">
    <location>
        <begin position="33"/>
        <end position="61"/>
    </location>
</feature>
<evidence type="ECO:0000256" key="3">
    <source>
        <dbReference type="ARBA" id="ARBA00023015"/>
    </source>
</evidence>
<evidence type="ECO:0000313" key="12">
    <source>
        <dbReference type="Proteomes" id="UP000799302"/>
    </source>
</evidence>
<dbReference type="EMBL" id="MU004235">
    <property type="protein sequence ID" value="KAF2669050.1"/>
    <property type="molecule type" value="Genomic_DNA"/>
</dbReference>
<dbReference type="GO" id="GO:0003677">
    <property type="term" value="F:DNA binding"/>
    <property type="evidence" value="ECO:0007669"/>
    <property type="project" value="UniProtKB-KW"/>
</dbReference>
<dbReference type="InterPro" id="IPR052360">
    <property type="entry name" value="Transcr_Regulatory_Proteins"/>
</dbReference>
<dbReference type="PANTHER" id="PTHR36206">
    <property type="entry name" value="ASPERCRYPTIN BIOSYNTHESIS CLUSTER-SPECIFIC TRANSCRIPTION REGULATOR ATNN-RELATED"/>
    <property type="match status" value="1"/>
</dbReference>
<dbReference type="Proteomes" id="UP000799302">
    <property type="component" value="Unassembled WGS sequence"/>
</dbReference>
<sequence>MSTTSSRTRNPSEERQKRGPIRKRASKPKSRAGCAACKAKHVKCDEVRPSCLRCMASEIQCPGYQTTNRRNRLQISAGESNDNSPMEAQVGSPLELSLFDIGGQKNNRALEFFHVQAAPIFSGYFYGKFWKQAIFHFGINDPALRTAMITLSSIFENECIIAKADSGRELDRSFALESHNQAIRHLMAYLEDPETNVLVALMTCILFVCIDFVRHDVMAARKNIRGGLQLLDAIRKNPKLFPSSELELLEDVIVPTITWLNMGFSIFGTEVFSVSHLSTIPDNLKPARQPAVNMEQSISQFVEIAGIYITFSRTHIHTRYLPERPQECLVEQLRIIVDLDQWRLEYDALVASTNSSLANFPGGCSPIGVGLVHAAWYALRIWTEVSIMPSELLWDTYRSDFAHMLDLVANTISDRQRFPDAASKSFAFEMPIIPILHMVALKCRWPLLRRRAIDLLCTCPEREAMFQARYSRILCQHIMKIEEENLPKGPDGDPNENTVPLEKDRVWRMDVPPLASTRHGRAVNFMQKPEGVMGRWQIRTEYINVNNLEMIQWGWEKVVPEEQFEQQFDQMLPQGLQVA</sequence>
<accession>A0A6A6UAS0</accession>
<dbReference type="PROSITE" id="PS50048">
    <property type="entry name" value="ZN2_CY6_FUNGAL_2"/>
    <property type="match status" value="1"/>
</dbReference>
<dbReference type="GO" id="GO:0000981">
    <property type="term" value="F:DNA-binding transcription factor activity, RNA polymerase II-specific"/>
    <property type="evidence" value="ECO:0007669"/>
    <property type="project" value="InterPro"/>
</dbReference>
<feature type="compositionally biased region" description="Basic residues" evidence="8">
    <location>
        <begin position="18"/>
        <end position="29"/>
    </location>
</feature>
<keyword evidence="1" id="KW-0479">Metal-binding</keyword>
<dbReference type="Gene3D" id="4.10.240.10">
    <property type="entry name" value="Zn(2)-C6 fungal-type DNA-binding domain"/>
    <property type="match status" value="1"/>
</dbReference>
<keyword evidence="7" id="KW-0863">Zinc-finger</keyword>
<keyword evidence="5" id="KW-0804">Transcription</keyword>
<dbReference type="PROSITE" id="PS00463">
    <property type="entry name" value="ZN2_CY6_FUNGAL_1"/>
    <property type="match status" value="1"/>
</dbReference>
<dbReference type="InterPro" id="IPR001138">
    <property type="entry name" value="Zn2Cys6_DnaBD"/>
</dbReference>
<evidence type="ECO:0000256" key="6">
    <source>
        <dbReference type="ARBA" id="ARBA00023242"/>
    </source>
</evidence>
<keyword evidence="4" id="KW-0238">DNA-binding</keyword>
<proteinExistence type="predicted"/>
<organism evidence="11 12">
    <name type="scientific">Microthyrium microscopicum</name>
    <dbReference type="NCBI Taxonomy" id="703497"/>
    <lineage>
        <taxon>Eukaryota</taxon>
        <taxon>Fungi</taxon>
        <taxon>Dikarya</taxon>
        <taxon>Ascomycota</taxon>
        <taxon>Pezizomycotina</taxon>
        <taxon>Dothideomycetes</taxon>
        <taxon>Dothideomycetes incertae sedis</taxon>
        <taxon>Microthyriales</taxon>
        <taxon>Microthyriaceae</taxon>
        <taxon>Microthyrium</taxon>
    </lineage>
</organism>
<dbReference type="SMART" id="SM00066">
    <property type="entry name" value="GAL4"/>
    <property type="match status" value="1"/>
</dbReference>
<evidence type="ECO:0000256" key="7">
    <source>
        <dbReference type="PROSITE-ProRule" id="PRU00325"/>
    </source>
</evidence>
<evidence type="ECO:0000259" key="10">
    <source>
        <dbReference type="PROSITE" id="PS50966"/>
    </source>
</evidence>
<dbReference type="CDD" id="cd00067">
    <property type="entry name" value="GAL4"/>
    <property type="match status" value="1"/>
</dbReference>
<dbReference type="InterPro" id="IPR036864">
    <property type="entry name" value="Zn2-C6_fun-type_DNA-bd_sf"/>
</dbReference>
<dbReference type="SUPFAM" id="SSF57701">
    <property type="entry name" value="Zn2/Cys6 DNA-binding domain"/>
    <property type="match status" value="1"/>
</dbReference>
<dbReference type="PANTHER" id="PTHR36206:SF12">
    <property type="entry name" value="ASPERCRYPTIN BIOSYNTHESIS CLUSTER-SPECIFIC TRANSCRIPTION REGULATOR ATNN-RELATED"/>
    <property type="match status" value="1"/>
</dbReference>
<reference evidence="11" key="1">
    <citation type="journal article" date="2020" name="Stud. Mycol.">
        <title>101 Dothideomycetes genomes: a test case for predicting lifestyles and emergence of pathogens.</title>
        <authorList>
            <person name="Haridas S."/>
            <person name="Albert R."/>
            <person name="Binder M."/>
            <person name="Bloem J."/>
            <person name="Labutti K."/>
            <person name="Salamov A."/>
            <person name="Andreopoulos B."/>
            <person name="Baker S."/>
            <person name="Barry K."/>
            <person name="Bills G."/>
            <person name="Bluhm B."/>
            <person name="Cannon C."/>
            <person name="Castanera R."/>
            <person name="Culley D."/>
            <person name="Daum C."/>
            <person name="Ezra D."/>
            <person name="Gonzalez J."/>
            <person name="Henrissat B."/>
            <person name="Kuo A."/>
            <person name="Liang C."/>
            <person name="Lipzen A."/>
            <person name="Lutzoni F."/>
            <person name="Magnuson J."/>
            <person name="Mondo S."/>
            <person name="Nolan M."/>
            <person name="Ohm R."/>
            <person name="Pangilinan J."/>
            <person name="Park H.-J."/>
            <person name="Ramirez L."/>
            <person name="Alfaro M."/>
            <person name="Sun H."/>
            <person name="Tritt A."/>
            <person name="Yoshinaga Y."/>
            <person name="Zwiers L.-H."/>
            <person name="Turgeon B."/>
            <person name="Goodwin S."/>
            <person name="Spatafora J."/>
            <person name="Crous P."/>
            <person name="Grigoriev I."/>
        </authorList>
    </citation>
    <scope>NUCLEOTIDE SEQUENCE</scope>
    <source>
        <strain evidence="11">CBS 115976</strain>
    </source>
</reference>
<evidence type="ECO:0000256" key="2">
    <source>
        <dbReference type="ARBA" id="ARBA00022833"/>
    </source>
</evidence>
<evidence type="ECO:0000256" key="4">
    <source>
        <dbReference type="ARBA" id="ARBA00023125"/>
    </source>
</evidence>
<evidence type="ECO:0000256" key="1">
    <source>
        <dbReference type="ARBA" id="ARBA00022723"/>
    </source>
</evidence>
<protein>
    <recommendedName>
        <fullName evidence="13">Zn(2)-C6 fungal-type domain-containing protein</fullName>
    </recommendedName>
</protein>
<evidence type="ECO:0000313" key="11">
    <source>
        <dbReference type="EMBL" id="KAF2669050.1"/>
    </source>
</evidence>
<dbReference type="GO" id="GO:0008270">
    <property type="term" value="F:zinc ion binding"/>
    <property type="evidence" value="ECO:0007669"/>
    <property type="project" value="UniProtKB-KW"/>
</dbReference>
<dbReference type="AlphaFoldDB" id="A0A6A6UAS0"/>
<gene>
    <name evidence="11" type="ORF">BT63DRAFT_455026</name>
</gene>
<feature type="region of interest" description="Disordered" evidence="8">
    <location>
        <begin position="1"/>
        <end position="29"/>
    </location>
</feature>
<dbReference type="InterPro" id="IPR007527">
    <property type="entry name" value="Znf_SWIM"/>
</dbReference>
<evidence type="ECO:0000259" key="9">
    <source>
        <dbReference type="PROSITE" id="PS50048"/>
    </source>
</evidence>
<dbReference type="PROSITE" id="PS50966">
    <property type="entry name" value="ZF_SWIM"/>
    <property type="match status" value="1"/>
</dbReference>
<keyword evidence="3" id="KW-0805">Transcription regulation</keyword>
<keyword evidence="2" id="KW-0862">Zinc</keyword>
<keyword evidence="12" id="KW-1185">Reference proteome</keyword>
<name>A0A6A6UAS0_9PEZI</name>
<feature type="domain" description="SWIM-type" evidence="10">
    <location>
        <begin position="449"/>
        <end position="486"/>
    </location>
</feature>
<dbReference type="Pfam" id="PF00172">
    <property type="entry name" value="Zn_clus"/>
    <property type="match status" value="1"/>
</dbReference>
<evidence type="ECO:0000256" key="8">
    <source>
        <dbReference type="SAM" id="MobiDB-lite"/>
    </source>
</evidence>
<evidence type="ECO:0000256" key="5">
    <source>
        <dbReference type="ARBA" id="ARBA00023163"/>
    </source>
</evidence>
<dbReference type="OrthoDB" id="2593732at2759"/>
<evidence type="ECO:0008006" key="13">
    <source>
        <dbReference type="Google" id="ProtNLM"/>
    </source>
</evidence>